<dbReference type="EMBL" id="ML992713">
    <property type="protein sequence ID" value="KAF2206698.1"/>
    <property type="molecule type" value="Genomic_DNA"/>
</dbReference>
<reference evidence="1" key="1">
    <citation type="journal article" date="2020" name="Stud. Mycol.">
        <title>101 Dothideomycetes genomes: a test case for predicting lifestyles and emergence of pathogens.</title>
        <authorList>
            <person name="Haridas S."/>
            <person name="Albert R."/>
            <person name="Binder M."/>
            <person name="Bloem J."/>
            <person name="Labutti K."/>
            <person name="Salamov A."/>
            <person name="Andreopoulos B."/>
            <person name="Baker S."/>
            <person name="Barry K."/>
            <person name="Bills G."/>
            <person name="Bluhm B."/>
            <person name="Cannon C."/>
            <person name="Castanera R."/>
            <person name="Culley D."/>
            <person name="Daum C."/>
            <person name="Ezra D."/>
            <person name="Gonzalez J."/>
            <person name="Henrissat B."/>
            <person name="Kuo A."/>
            <person name="Liang C."/>
            <person name="Lipzen A."/>
            <person name="Lutzoni F."/>
            <person name="Magnuson J."/>
            <person name="Mondo S."/>
            <person name="Nolan M."/>
            <person name="Ohm R."/>
            <person name="Pangilinan J."/>
            <person name="Park H.-J."/>
            <person name="Ramirez L."/>
            <person name="Alfaro M."/>
            <person name="Sun H."/>
            <person name="Tritt A."/>
            <person name="Yoshinaga Y."/>
            <person name="Zwiers L.-H."/>
            <person name="Turgeon B."/>
            <person name="Goodwin S."/>
            <person name="Spatafora J."/>
            <person name="Crous P."/>
            <person name="Grigoriev I."/>
        </authorList>
    </citation>
    <scope>NUCLEOTIDE SEQUENCE</scope>
    <source>
        <strain evidence="1">SCOH1-5</strain>
    </source>
</reference>
<dbReference type="AlphaFoldDB" id="A0A6A6EWR8"/>
<protein>
    <submittedName>
        <fullName evidence="1">Uncharacterized protein</fullName>
    </submittedName>
</protein>
<keyword evidence="2" id="KW-1185">Reference proteome</keyword>
<sequence length="113" mass="13183">MDTQETSTELPVRRIILRFRTADAPNDSEIIQAFYNFTGLNDELCFVHWQTRETKHTFVVLDVHNSKHFSETTAQNLPHEVYQMTWEPEGQNIKFTPLDQIAGKLAAQYTKKL</sequence>
<gene>
    <name evidence="1" type="ORF">CERZMDRAFT_103094</name>
</gene>
<evidence type="ECO:0000313" key="1">
    <source>
        <dbReference type="EMBL" id="KAF2206698.1"/>
    </source>
</evidence>
<name>A0A6A6EWR8_9PEZI</name>
<proteinExistence type="predicted"/>
<organism evidence="1 2">
    <name type="scientific">Cercospora zeae-maydis SCOH1-5</name>
    <dbReference type="NCBI Taxonomy" id="717836"/>
    <lineage>
        <taxon>Eukaryota</taxon>
        <taxon>Fungi</taxon>
        <taxon>Dikarya</taxon>
        <taxon>Ascomycota</taxon>
        <taxon>Pezizomycotina</taxon>
        <taxon>Dothideomycetes</taxon>
        <taxon>Dothideomycetidae</taxon>
        <taxon>Mycosphaerellales</taxon>
        <taxon>Mycosphaerellaceae</taxon>
        <taxon>Cercospora</taxon>
    </lineage>
</organism>
<accession>A0A6A6EWR8</accession>
<evidence type="ECO:0000313" key="2">
    <source>
        <dbReference type="Proteomes" id="UP000799539"/>
    </source>
</evidence>
<dbReference type="Proteomes" id="UP000799539">
    <property type="component" value="Unassembled WGS sequence"/>
</dbReference>